<dbReference type="PROSITE" id="PS50011">
    <property type="entry name" value="PROTEIN_KINASE_DOM"/>
    <property type="match status" value="1"/>
</dbReference>
<dbReference type="GO" id="GO:0004674">
    <property type="term" value="F:protein serine/threonine kinase activity"/>
    <property type="evidence" value="ECO:0007669"/>
    <property type="project" value="TreeGrafter"/>
</dbReference>
<evidence type="ECO:0000313" key="3">
    <source>
        <dbReference type="Proteomes" id="UP001218218"/>
    </source>
</evidence>
<dbReference type="Proteomes" id="UP001218218">
    <property type="component" value="Unassembled WGS sequence"/>
</dbReference>
<feature type="domain" description="Protein kinase" evidence="1">
    <location>
        <begin position="1"/>
        <end position="114"/>
    </location>
</feature>
<sequence length="163" mass="18382">MQFTHSTAHIRGGTARYQPPELFRGIPSHFGSDVYAFACTCYEILTRRVPFHELPNDVTVMFTVVEGNRPSRPEACHSGTSALDGLWQLLQICWDGQAEKRPNAAQIVEQLEGLSIRTSTVLSMTDWDEKFTSKFRRSLPDIRLLPSVAHIERQIFGDLGSSM</sequence>
<evidence type="ECO:0000259" key="1">
    <source>
        <dbReference type="PROSITE" id="PS50011"/>
    </source>
</evidence>
<dbReference type="SUPFAM" id="SSF56112">
    <property type="entry name" value="Protein kinase-like (PK-like)"/>
    <property type="match status" value="1"/>
</dbReference>
<keyword evidence="2" id="KW-0808">Transferase</keyword>
<protein>
    <submittedName>
        <fullName evidence="2">Kinase-like domain-containing protein</fullName>
    </submittedName>
</protein>
<keyword evidence="3" id="KW-1185">Reference proteome</keyword>
<dbReference type="InterPro" id="IPR001245">
    <property type="entry name" value="Ser-Thr/Tyr_kinase_cat_dom"/>
</dbReference>
<reference evidence="2" key="1">
    <citation type="submission" date="2023-03" db="EMBL/GenBank/DDBJ databases">
        <title>Massive genome expansion in bonnet fungi (Mycena s.s.) driven by repeated elements and novel gene families across ecological guilds.</title>
        <authorList>
            <consortium name="Lawrence Berkeley National Laboratory"/>
            <person name="Harder C.B."/>
            <person name="Miyauchi S."/>
            <person name="Viragh M."/>
            <person name="Kuo A."/>
            <person name="Thoen E."/>
            <person name="Andreopoulos B."/>
            <person name="Lu D."/>
            <person name="Skrede I."/>
            <person name="Drula E."/>
            <person name="Henrissat B."/>
            <person name="Morin E."/>
            <person name="Kohler A."/>
            <person name="Barry K."/>
            <person name="LaButti K."/>
            <person name="Morin E."/>
            <person name="Salamov A."/>
            <person name="Lipzen A."/>
            <person name="Mereny Z."/>
            <person name="Hegedus B."/>
            <person name="Baldrian P."/>
            <person name="Stursova M."/>
            <person name="Weitz H."/>
            <person name="Taylor A."/>
            <person name="Grigoriev I.V."/>
            <person name="Nagy L.G."/>
            <person name="Martin F."/>
            <person name="Kauserud H."/>
        </authorList>
    </citation>
    <scope>NUCLEOTIDE SEQUENCE</scope>
    <source>
        <strain evidence="2">CBHHK002</strain>
    </source>
</reference>
<dbReference type="GO" id="GO:0005524">
    <property type="term" value="F:ATP binding"/>
    <property type="evidence" value="ECO:0007669"/>
    <property type="project" value="InterPro"/>
</dbReference>
<gene>
    <name evidence="2" type="ORF">DFH08DRAFT_709250</name>
</gene>
<accession>A0AAD6ZM28</accession>
<proteinExistence type="predicted"/>
<dbReference type="InterPro" id="IPR000719">
    <property type="entry name" value="Prot_kinase_dom"/>
</dbReference>
<dbReference type="InterPro" id="IPR051681">
    <property type="entry name" value="Ser/Thr_Kinases-Pseudokinases"/>
</dbReference>
<dbReference type="EMBL" id="JARIHO010000038">
    <property type="protein sequence ID" value="KAJ7328749.1"/>
    <property type="molecule type" value="Genomic_DNA"/>
</dbReference>
<dbReference type="PANTHER" id="PTHR44329">
    <property type="entry name" value="SERINE/THREONINE-PROTEIN KINASE TNNI3K-RELATED"/>
    <property type="match status" value="1"/>
</dbReference>
<name>A0AAD6ZM28_9AGAR</name>
<dbReference type="InterPro" id="IPR011009">
    <property type="entry name" value="Kinase-like_dom_sf"/>
</dbReference>
<dbReference type="AlphaFoldDB" id="A0AAD6ZM28"/>
<comment type="caution">
    <text evidence="2">The sequence shown here is derived from an EMBL/GenBank/DDBJ whole genome shotgun (WGS) entry which is preliminary data.</text>
</comment>
<dbReference type="Gene3D" id="1.10.510.10">
    <property type="entry name" value="Transferase(Phosphotransferase) domain 1"/>
    <property type="match status" value="1"/>
</dbReference>
<evidence type="ECO:0000313" key="2">
    <source>
        <dbReference type="EMBL" id="KAJ7328749.1"/>
    </source>
</evidence>
<dbReference type="Pfam" id="PF07714">
    <property type="entry name" value="PK_Tyr_Ser-Thr"/>
    <property type="match status" value="1"/>
</dbReference>
<keyword evidence="2" id="KW-0418">Kinase</keyword>
<organism evidence="2 3">
    <name type="scientific">Mycena albidolilacea</name>
    <dbReference type="NCBI Taxonomy" id="1033008"/>
    <lineage>
        <taxon>Eukaryota</taxon>
        <taxon>Fungi</taxon>
        <taxon>Dikarya</taxon>
        <taxon>Basidiomycota</taxon>
        <taxon>Agaricomycotina</taxon>
        <taxon>Agaricomycetes</taxon>
        <taxon>Agaricomycetidae</taxon>
        <taxon>Agaricales</taxon>
        <taxon>Marasmiineae</taxon>
        <taxon>Mycenaceae</taxon>
        <taxon>Mycena</taxon>
    </lineage>
</organism>
<dbReference type="PANTHER" id="PTHR44329:SF260">
    <property type="entry name" value="PROTEIN KINASE DOMAIN-CONTAINING PROTEIN"/>
    <property type="match status" value="1"/>
</dbReference>